<dbReference type="InterPro" id="IPR000960">
    <property type="entry name" value="Flavin_mOase"/>
</dbReference>
<dbReference type="Proteomes" id="UP000756346">
    <property type="component" value="Unassembled WGS sequence"/>
</dbReference>
<dbReference type="GeneID" id="70188661"/>
<dbReference type="InterPro" id="IPR036188">
    <property type="entry name" value="FAD/NAD-bd_sf"/>
</dbReference>
<dbReference type="GO" id="GO:0050660">
    <property type="term" value="F:flavin adenine dinucleotide binding"/>
    <property type="evidence" value="ECO:0007669"/>
    <property type="project" value="InterPro"/>
</dbReference>
<dbReference type="PRINTS" id="PR00370">
    <property type="entry name" value="FMOXYGENASE"/>
</dbReference>
<dbReference type="RefSeq" id="XP_046010992.1">
    <property type="nucleotide sequence ID" value="XM_046159115.1"/>
</dbReference>
<dbReference type="GO" id="GO:0050661">
    <property type="term" value="F:NADP binding"/>
    <property type="evidence" value="ECO:0007669"/>
    <property type="project" value="InterPro"/>
</dbReference>
<evidence type="ECO:0000256" key="3">
    <source>
        <dbReference type="ARBA" id="ARBA00022827"/>
    </source>
</evidence>
<dbReference type="Pfam" id="PF00743">
    <property type="entry name" value="FMO-like"/>
    <property type="match status" value="1"/>
</dbReference>
<dbReference type="InterPro" id="IPR020946">
    <property type="entry name" value="Flavin_mOase-like"/>
</dbReference>
<proteinExistence type="inferred from homology"/>
<comment type="similarity">
    <text evidence="1">Belongs to the FMO family.</text>
</comment>
<evidence type="ECO:0000256" key="4">
    <source>
        <dbReference type="ARBA" id="ARBA00022857"/>
    </source>
</evidence>
<evidence type="ECO:0000256" key="1">
    <source>
        <dbReference type="ARBA" id="ARBA00009183"/>
    </source>
</evidence>
<dbReference type="AlphaFoldDB" id="A0A9P9BNX8"/>
<keyword evidence="4" id="KW-0521">NADP</keyword>
<sequence>MAQQTVAVIGAGSSGLSMLKTLREDGFKVTLYERRTEVGGLWAYTDDKNMTTALRSTRANISKYTCGMSDFPMPDKYSTHMDTWEFQEYMESYAQHFDLHKDIVFGAWVKKAIRNDTDTKWRLEFEIDGKLETQEFDKVAFCHGYQTKPNRRQIEGSEAFEGTQIHAQQYRSPEDFRDKKVVILGLGPTAADIIAELVPVAAKVYTSHRRGAFMFPRFRNGTPTDLIINWQRRQTGFVMQRWFPNLTRRLGDMALTYMMHQQYGKFDPAWRLEPFPSLSLSLAGTSDVVLPFLRDGTLVTVPAVKRFSGPKTLEFVDGTTLDDVDAVIYATGYSADFTVTPWLETSRPPLSAGEYGGGDLVRMYMNMFPPAYADSMVLLCHSAFGKNNGFSFSDVTSMAVSNVWRGVHPLPSRGEMERHIDAHHAWVASRWRLDHQINTSMVKNYEFQGFLHEAAGTGMKENLGWGLQGWKFWWKDRELSWLMNHGVETAHAFRVFETGKRKTWPGAREAIIHANEVTKIFPLKGESIKAK</sequence>
<dbReference type="Gene3D" id="3.50.50.60">
    <property type="entry name" value="FAD/NAD(P)-binding domain"/>
    <property type="match status" value="1"/>
</dbReference>
<dbReference type="PANTHER" id="PTHR23023">
    <property type="entry name" value="DIMETHYLANILINE MONOOXYGENASE"/>
    <property type="match status" value="1"/>
</dbReference>
<accession>A0A9P9BNX8</accession>
<keyword evidence="5" id="KW-0560">Oxidoreductase</keyword>
<name>A0A9P9BNX8_9PEZI</name>
<gene>
    <name evidence="6" type="ORF">B0I36DRAFT_365295</name>
</gene>
<keyword evidence="7" id="KW-1185">Reference proteome</keyword>
<evidence type="ECO:0000256" key="2">
    <source>
        <dbReference type="ARBA" id="ARBA00022630"/>
    </source>
</evidence>
<organism evidence="6 7">
    <name type="scientific">Microdochium trichocladiopsis</name>
    <dbReference type="NCBI Taxonomy" id="1682393"/>
    <lineage>
        <taxon>Eukaryota</taxon>
        <taxon>Fungi</taxon>
        <taxon>Dikarya</taxon>
        <taxon>Ascomycota</taxon>
        <taxon>Pezizomycotina</taxon>
        <taxon>Sordariomycetes</taxon>
        <taxon>Xylariomycetidae</taxon>
        <taxon>Xylariales</taxon>
        <taxon>Microdochiaceae</taxon>
        <taxon>Microdochium</taxon>
    </lineage>
</organism>
<evidence type="ECO:0000256" key="5">
    <source>
        <dbReference type="ARBA" id="ARBA00023002"/>
    </source>
</evidence>
<dbReference type="InterPro" id="IPR050346">
    <property type="entry name" value="FMO-like"/>
</dbReference>
<reference evidence="6" key="1">
    <citation type="journal article" date="2021" name="Nat. Commun.">
        <title>Genetic determinants of endophytism in the Arabidopsis root mycobiome.</title>
        <authorList>
            <person name="Mesny F."/>
            <person name="Miyauchi S."/>
            <person name="Thiergart T."/>
            <person name="Pickel B."/>
            <person name="Atanasova L."/>
            <person name="Karlsson M."/>
            <person name="Huettel B."/>
            <person name="Barry K.W."/>
            <person name="Haridas S."/>
            <person name="Chen C."/>
            <person name="Bauer D."/>
            <person name="Andreopoulos W."/>
            <person name="Pangilinan J."/>
            <person name="LaButti K."/>
            <person name="Riley R."/>
            <person name="Lipzen A."/>
            <person name="Clum A."/>
            <person name="Drula E."/>
            <person name="Henrissat B."/>
            <person name="Kohler A."/>
            <person name="Grigoriev I.V."/>
            <person name="Martin F.M."/>
            <person name="Hacquard S."/>
        </authorList>
    </citation>
    <scope>NUCLEOTIDE SEQUENCE</scope>
    <source>
        <strain evidence="6">MPI-CAGE-CH-0230</strain>
    </source>
</reference>
<protein>
    <submittedName>
        <fullName evidence="6">Flavin-containing monooxygenase 9</fullName>
    </submittedName>
</protein>
<keyword evidence="2" id="KW-0285">Flavoprotein</keyword>
<evidence type="ECO:0000313" key="6">
    <source>
        <dbReference type="EMBL" id="KAH7028193.1"/>
    </source>
</evidence>
<keyword evidence="3" id="KW-0274">FAD</keyword>
<evidence type="ECO:0000313" key="7">
    <source>
        <dbReference type="Proteomes" id="UP000756346"/>
    </source>
</evidence>
<keyword evidence="6" id="KW-0503">Monooxygenase</keyword>
<comment type="caution">
    <text evidence="6">The sequence shown here is derived from an EMBL/GenBank/DDBJ whole genome shotgun (WGS) entry which is preliminary data.</text>
</comment>
<dbReference type="OrthoDB" id="66881at2759"/>
<dbReference type="PIRSF" id="PIRSF000332">
    <property type="entry name" value="FMO"/>
    <property type="match status" value="1"/>
</dbReference>
<dbReference type="EMBL" id="JAGTJQ010000007">
    <property type="protein sequence ID" value="KAH7028193.1"/>
    <property type="molecule type" value="Genomic_DNA"/>
</dbReference>
<dbReference type="GO" id="GO:0004499">
    <property type="term" value="F:N,N-dimethylaniline monooxygenase activity"/>
    <property type="evidence" value="ECO:0007669"/>
    <property type="project" value="InterPro"/>
</dbReference>
<dbReference type="SUPFAM" id="SSF51905">
    <property type="entry name" value="FAD/NAD(P)-binding domain"/>
    <property type="match status" value="2"/>
</dbReference>